<evidence type="ECO:0000256" key="1">
    <source>
        <dbReference type="SAM" id="MobiDB-lite"/>
    </source>
</evidence>
<keyword evidence="2" id="KW-1185">Reference proteome</keyword>
<feature type="region of interest" description="Disordered" evidence="1">
    <location>
        <begin position="133"/>
        <end position="204"/>
    </location>
</feature>
<evidence type="ECO:0000313" key="3">
    <source>
        <dbReference type="WBParaSite" id="GPLIN_001218700"/>
    </source>
</evidence>
<organism evidence="2 3">
    <name type="scientific">Globodera pallida</name>
    <name type="common">Potato cyst nematode worm</name>
    <name type="synonym">Heterodera pallida</name>
    <dbReference type="NCBI Taxonomy" id="36090"/>
    <lineage>
        <taxon>Eukaryota</taxon>
        <taxon>Metazoa</taxon>
        <taxon>Ecdysozoa</taxon>
        <taxon>Nematoda</taxon>
        <taxon>Chromadorea</taxon>
        <taxon>Rhabditida</taxon>
        <taxon>Tylenchina</taxon>
        <taxon>Tylenchomorpha</taxon>
        <taxon>Tylenchoidea</taxon>
        <taxon>Heteroderidae</taxon>
        <taxon>Heteroderinae</taxon>
        <taxon>Globodera</taxon>
    </lineage>
</organism>
<dbReference type="AlphaFoldDB" id="A0A183CH31"/>
<reference evidence="3" key="2">
    <citation type="submission" date="2016-06" db="UniProtKB">
        <authorList>
            <consortium name="WormBaseParasite"/>
        </authorList>
    </citation>
    <scope>IDENTIFICATION</scope>
</reference>
<dbReference type="Proteomes" id="UP000050741">
    <property type="component" value="Unassembled WGS sequence"/>
</dbReference>
<protein>
    <submittedName>
        <fullName evidence="3">Uncharacterized protein</fullName>
    </submittedName>
</protein>
<accession>A0A183CH31</accession>
<proteinExistence type="predicted"/>
<sequence>MLMDQIVPAVEISLTTNGIVVSSERIAVPRTLPFDIVGKCRECKATECETEWCTTKEGVTIWCTRFKTSPRFVPFDMVYELPGYTFFKIKNKGRVFNVEHAATTGMDIPHTPNKRAKQADAPEFIEALSAATAGMNSQTPAKQQDRAQMSQTEEQSDKEILEEFLESLSAATAPLDTSQKKKNQKKQKKEMEEDKAIEAITPKH</sequence>
<name>A0A183CH31_GLOPA</name>
<dbReference type="WBParaSite" id="GPLIN_001218700">
    <property type="protein sequence ID" value="GPLIN_001218700"/>
    <property type="gene ID" value="GPLIN_001218700"/>
</dbReference>
<reference evidence="2" key="1">
    <citation type="submission" date="2014-05" db="EMBL/GenBank/DDBJ databases">
        <title>The genome and life-stage specific transcriptomes of Globodera pallida elucidate key aspects of plant parasitism by a cyst nematode.</title>
        <authorList>
            <person name="Cotton J.A."/>
            <person name="Lilley C.J."/>
            <person name="Jones L.M."/>
            <person name="Kikuchi T."/>
            <person name="Reid A.J."/>
            <person name="Thorpe P."/>
            <person name="Tsai I.J."/>
            <person name="Beasley H."/>
            <person name="Blok V."/>
            <person name="Cock P.J.A."/>
            <person name="Van den Akker S.E."/>
            <person name="Holroyd N."/>
            <person name="Hunt M."/>
            <person name="Mantelin S."/>
            <person name="Naghra H."/>
            <person name="Pain A."/>
            <person name="Palomares-Rius J.E."/>
            <person name="Zarowiecki M."/>
            <person name="Berriman M."/>
            <person name="Jones J.T."/>
            <person name="Urwin P.E."/>
        </authorList>
    </citation>
    <scope>NUCLEOTIDE SEQUENCE [LARGE SCALE GENOMIC DNA]</scope>
    <source>
        <strain evidence="2">Lindley</strain>
    </source>
</reference>
<evidence type="ECO:0000313" key="2">
    <source>
        <dbReference type="Proteomes" id="UP000050741"/>
    </source>
</evidence>
<feature type="compositionally biased region" description="Polar residues" evidence="1">
    <location>
        <begin position="134"/>
        <end position="153"/>
    </location>
</feature>